<gene>
    <name evidence="2" type="ORF">FBR43_12185</name>
</gene>
<proteinExistence type="predicted"/>
<dbReference type="InterPro" id="IPR014937">
    <property type="entry name" value="DUF1810"/>
</dbReference>
<dbReference type="OrthoDB" id="9801870at2"/>
<feature type="region of interest" description="Disordered" evidence="1">
    <location>
        <begin position="20"/>
        <end position="82"/>
    </location>
</feature>
<name>A0A4U1L5E1_9SPHN</name>
<comment type="caution">
    <text evidence="2">The sequence shown here is derived from an EMBL/GenBank/DDBJ whole genome shotgun (WGS) entry which is preliminary data.</text>
</comment>
<dbReference type="Proteomes" id="UP000309138">
    <property type="component" value="Unassembled WGS sequence"/>
</dbReference>
<dbReference type="InterPro" id="IPR036287">
    <property type="entry name" value="Rv1873-like_sf"/>
</dbReference>
<dbReference type="SUPFAM" id="SSF140736">
    <property type="entry name" value="Rv1873-like"/>
    <property type="match status" value="1"/>
</dbReference>
<evidence type="ECO:0000256" key="1">
    <source>
        <dbReference type="SAM" id="MobiDB-lite"/>
    </source>
</evidence>
<dbReference type="Pfam" id="PF08837">
    <property type="entry name" value="DUF1810"/>
    <property type="match status" value="1"/>
</dbReference>
<accession>A0A4U1L5E1</accession>
<sequence>MAVHPRRPSLVLHCRHLEGEPGRRGLHHADDRTRRGCSALPLPPDRAASPRSLGGVARPPGSRRQRAGCPAKGKPGRGARLSAGARAGRAAVTLADDLSLERFVEAQEPIYATALAEIRRGAKRSHWMWFIFPQLAGLGRSETARFFGIRSLAEAQAYLDHPVLGRRYIECVGGLQDLGISNPVAVFGAVDAMKLRSSLTLFEAAGPTPLFAAALDRWFGGERDPSTLQLIARP</sequence>
<feature type="compositionally biased region" description="Basic and acidic residues" evidence="1">
    <location>
        <begin position="20"/>
        <end position="34"/>
    </location>
</feature>
<evidence type="ECO:0000313" key="2">
    <source>
        <dbReference type="EMBL" id="TKD51425.1"/>
    </source>
</evidence>
<protein>
    <submittedName>
        <fullName evidence="2">DUF1810 domain-containing protein</fullName>
    </submittedName>
</protein>
<dbReference type="EMBL" id="SWKR01000002">
    <property type="protein sequence ID" value="TKD51425.1"/>
    <property type="molecule type" value="Genomic_DNA"/>
</dbReference>
<dbReference type="AlphaFoldDB" id="A0A4U1L5E1"/>
<evidence type="ECO:0000313" key="3">
    <source>
        <dbReference type="Proteomes" id="UP000309138"/>
    </source>
</evidence>
<dbReference type="Gene3D" id="1.25.40.380">
    <property type="entry name" value="Protein of unknown function DUF1810"/>
    <property type="match status" value="1"/>
</dbReference>
<keyword evidence="3" id="KW-1185">Reference proteome</keyword>
<reference evidence="2 3" key="1">
    <citation type="submission" date="2019-04" db="EMBL/GenBank/DDBJ databases">
        <authorList>
            <person name="Yang Y."/>
            <person name="Wei D."/>
        </authorList>
    </citation>
    <scope>NUCLEOTIDE SEQUENCE [LARGE SCALE GENOMIC DNA]</scope>
    <source>
        <strain evidence="2 3">L-1-4w-11</strain>
    </source>
</reference>
<organism evidence="2 3">
    <name type="scientific">Sphingomonas baiyangensis</name>
    <dbReference type="NCBI Taxonomy" id="2572576"/>
    <lineage>
        <taxon>Bacteria</taxon>
        <taxon>Pseudomonadati</taxon>
        <taxon>Pseudomonadota</taxon>
        <taxon>Alphaproteobacteria</taxon>
        <taxon>Sphingomonadales</taxon>
        <taxon>Sphingomonadaceae</taxon>
        <taxon>Sphingomonas</taxon>
    </lineage>
</organism>